<accession>A0ABY5YAZ8</accession>
<proteinExistence type="predicted"/>
<dbReference type="RefSeq" id="WP_260574379.1">
    <property type="nucleotide sequence ID" value="NZ_CP104205.1"/>
</dbReference>
<dbReference type="SUPFAM" id="SSF51338">
    <property type="entry name" value="Composite domain of metallo-dependent hydrolases"/>
    <property type="match status" value="1"/>
</dbReference>
<dbReference type="Gene3D" id="2.30.40.10">
    <property type="entry name" value="Urease, subunit C, domain 1"/>
    <property type="match status" value="1"/>
</dbReference>
<keyword evidence="2" id="KW-1185">Reference proteome</keyword>
<evidence type="ECO:0008006" key="3">
    <source>
        <dbReference type="Google" id="ProtNLM"/>
    </source>
</evidence>
<dbReference type="InterPro" id="IPR011059">
    <property type="entry name" value="Metal-dep_hydrolase_composite"/>
</dbReference>
<dbReference type="PROSITE" id="PS51257">
    <property type="entry name" value="PROKAR_LIPOPROTEIN"/>
    <property type="match status" value="1"/>
</dbReference>
<dbReference type="Proteomes" id="UP001059209">
    <property type="component" value="Chromosome"/>
</dbReference>
<organism evidence="1 2">
    <name type="scientific">Maribacter litopenaei</name>
    <dbReference type="NCBI Taxonomy" id="2976127"/>
    <lineage>
        <taxon>Bacteria</taxon>
        <taxon>Pseudomonadati</taxon>
        <taxon>Bacteroidota</taxon>
        <taxon>Flavobacteriia</taxon>
        <taxon>Flavobacteriales</taxon>
        <taxon>Flavobacteriaceae</taxon>
        <taxon>Maribacter</taxon>
    </lineage>
</organism>
<protein>
    <recommendedName>
        <fullName evidence="3">Amidohydrolase family protein</fullName>
    </recommendedName>
</protein>
<evidence type="ECO:0000313" key="2">
    <source>
        <dbReference type="Proteomes" id="UP001059209"/>
    </source>
</evidence>
<gene>
    <name evidence="1" type="ORF">NYZ99_05725</name>
</gene>
<dbReference type="EMBL" id="CP104205">
    <property type="protein sequence ID" value="UWX55884.1"/>
    <property type="molecule type" value="Genomic_DNA"/>
</dbReference>
<sequence>MKRSLIPILLFLFTIFLSCQNQKKTIYDMVIRNGRILDGSGKTSYVGDIAINADTIAAIGSRNMCWAKRKLMLPDFQLHQVSSIC</sequence>
<reference evidence="1" key="1">
    <citation type="submission" date="2022-09" db="EMBL/GenBank/DDBJ databases">
        <title>Maribacter litopenaei sp. nov., isolated from the intestinal tract of the Pacific White Shrimp, Litopenaeus vannamei.</title>
        <authorList>
            <person name="Kim S.Y."/>
            <person name="Hwang C.Y."/>
        </authorList>
    </citation>
    <scope>NUCLEOTIDE SEQUENCE</scope>
    <source>
        <strain evidence="1">HL-LV01</strain>
    </source>
</reference>
<name>A0ABY5YAZ8_9FLAO</name>
<evidence type="ECO:0000313" key="1">
    <source>
        <dbReference type="EMBL" id="UWX55884.1"/>
    </source>
</evidence>